<proteinExistence type="inferred from homology"/>
<organism evidence="4 5">
    <name type="scientific">Byssothecium circinans</name>
    <dbReference type="NCBI Taxonomy" id="147558"/>
    <lineage>
        <taxon>Eukaryota</taxon>
        <taxon>Fungi</taxon>
        <taxon>Dikarya</taxon>
        <taxon>Ascomycota</taxon>
        <taxon>Pezizomycotina</taxon>
        <taxon>Dothideomycetes</taxon>
        <taxon>Pleosporomycetidae</taxon>
        <taxon>Pleosporales</taxon>
        <taxon>Massarineae</taxon>
        <taxon>Massarinaceae</taxon>
        <taxon>Byssothecium</taxon>
    </lineage>
</organism>
<keyword evidence="5" id="KW-1185">Reference proteome</keyword>
<feature type="compositionally biased region" description="Polar residues" evidence="3">
    <location>
        <begin position="118"/>
        <end position="136"/>
    </location>
</feature>
<evidence type="ECO:0000313" key="5">
    <source>
        <dbReference type="Proteomes" id="UP000800035"/>
    </source>
</evidence>
<feature type="compositionally biased region" description="Low complexity" evidence="3">
    <location>
        <begin position="137"/>
        <end position="167"/>
    </location>
</feature>
<dbReference type="OrthoDB" id="5430658at2759"/>
<gene>
    <name evidence="4" type="ORF">CC80DRAFT_545812</name>
</gene>
<dbReference type="InterPro" id="IPR013256">
    <property type="entry name" value="Chromatin_SPT2"/>
</dbReference>
<dbReference type="EMBL" id="ML976985">
    <property type="protein sequence ID" value="KAF1959431.1"/>
    <property type="molecule type" value="Genomic_DNA"/>
</dbReference>
<protein>
    <recommendedName>
        <fullName evidence="6">SPT2-domain-containing protein</fullName>
    </recommendedName>
</protein>
<name>A0A6A5U3D6_9PLEO</name>
<feature type="compositionally biased region" description="Basic and acidic residues" evidence="3">
    <location>
        <begin position="342"/>
        <end position="364"/>
    </location>
</feature>
<keyword evidence="2" id="KW-0175">Coiled coil</keyword>
<feature type="region of interest" description="Disordered" evidence="3">
    <location>
        <begin position="1"/>
        <end position="167"/>
    </location>
</feature>
<dbReference type="SMART" id="SM00784">
    <property type="entry name" value="SPT2"/>
    <property type="match status" value="1"/>
</dbReference>
<evidence type="ECO:0000256" key="1">
    <source>
        <dbReference type="ARBA" id="ARBA00006461"/>
    </source>
</evidence>
<feature type="compositionally biased region" description="Low complexity" evidence="3">
    <location>
        <begin position="83"/>
        <end position="94"/>
    </location>
</feature>
<dbReference type="AlphaFoldDB" id="A0A6A5U3D6"/>
<reference evidence="4" key="1">
    <citation type="journal article" date="2020" name="Stud. Mycol.">
        <title>101 Dothideomycetes genomes: a test case for predicting lifestyles and emergence of pathogens.</title>
        <authorList>
            <person name="Haridas S."/>
            <person name="Albert R."/>
            <person name="Binder M."/>
            <person name="Bloem J."/>
            <person name="Labutti K."/>
            <person name="Salamov A."/>
            <person name="Andreopoulos B."/>
            <person name="Baker S."/>
            <person name="Barry K."/>
            <person name="Bills G."/>
            <person name="Bluhm B."/>
            <person name="Cannon C."/>
            <person name="Castanera R."/>
            <person name="Culley D."/>
            <person name="Daum C."/>
            <person name="Ezra D."/>
            <person name="Gonzalez J."/>
            <person name="Henrissat B."/>
            <person name="Kuo A."/>
            <person name="Liang C."/>
            <person name="Lipzen A."/>
            <person name="Lutzoni F."/>
            <person name="Magnuson J."/>
            <person name="Mondo S."/>
            <person name="Nolan M."/>
            <person name="Ohm R."/>
            <person name="Pangilinan J."/>
            <person name="Park H.-J."/>
            <person name="Ramirez L."/>
            <person name="Alfaro M."/>
            <person name="Sun H."/>
            <person name="Tritt A."/>
            <person name="Yoshinaga Y."/>
            <person name="Zwiers L.-H."/>
            <person name="Turgeon B."/>
            <person name="Goodwin S."/>
            <person name="Spatafora J."/>
            <person name="Crous P."/>
            <person name="Grigoriev I."/>
        </authorList>
    </citation>
    <scope>NUCLEOTIDE SEQUENCE</scope>
    <source>
        <strain evidence="4">CBS 675.92</strain>
    </source>
</reference>
<evidence type="ECO:0008006" key="6">
    <source>
        <dbReference type="Google" id="ProtNLM"/>
    </source>
</evidence>
<dbReference type="PRINTS" id="PR01217">
    <property type="entry name" value="PRICHEXTENSN"/>
</dbReference>
<dbReference type="Proteomes" id="UP000800035">
    <property type="component" value="Unassembled WGS sequence"/>
</dbReference>
<sequence>MSLFKDIISQIGQPASNPSPAPPTIQRLASGPPRPVPKPAPRTVTPVNGAPDPQGLKRKASGTIENAQVKTQRKDAPAPPRQPNAAARNAPSPATTKPSLSVSTTMPYRGTAGLGASKPTSTPLKRPSPQNGTPTTASKPAAPAPKPAMSKASVSSPSVGAPAPAKKTGGYMAMLAKAKEKDQTKPVAPPIKIEPTKILTKKERLEAKALAKGKKPAVGTPAKTTNGKPDSVKEARKPAPTGYQGTARPGSTPAPAKKAVPLAYKGTARPASTAGSAGRPAVSAAKPKSKFRNEYARWSEDEDDDVDEEEEEDEQDDSGSEDMEGGTFWDLENEEAASLKVAKKEDAEALAEENRLKRLKEERKRKLAALSKSAAGKKRSLY</sequence>
<evidence type="ECO:0000256" key="2">
    <source>
        <dbReference type="ARBA" id="ARBA00023054"/>
    </source>
</evidence>
<feature type="region of interest" description="Disordered" evidence="3">
    <location>
        <begin position="179"/>
        <end position="382"/>
    </location>
</feature>
<accession>A0A6A5U3D6</accession>
<feature type="compositionally biased region" description="Acidic residues" evidence="3">
    <location>
        <begin position="300"/>
        <end position="324"/>
    </location>
</feature>
<feature type="compositionally biased region" description="Polar residues" evidence="3">
    <location>
        <begin position="95"/>
        <end position="106"/>
    </location>
</feature>
<evidence type="ECO:0000313" key="4">
    <source>
        <dbReference type="EMBL" id="KAF1959431.1"/>
    </source>
</evidence>
<comment type="similarity">
    <text evidence="1">Belongs to the SPT2 family.</text>
</comment>
<evidence type="ECO:0000256" key="3">
    <source>
        <dbReference type="SAM" id="MobiDB-lite"/>
    </source>
</evidence>
<feature type="compositionally biased region" description="Basic and acidic residues" evidence="3">
    <location>
        <begin position="200"/>
        <end position="209"/>
    </location>
</feature>